<accession>A0A6N2L6W2</accession>
<dbReference type="EMBL" id="CAADRP010001113">
    <property type="protein sequence ID" value="VFU36561.1"/>
    <property type="molecule type" value="Genomic_DNA"/>
</dbReference>
<organism evidence="1">
    <name type="scientific">Salix viminalis</name>
    <name type="common">Common osier</name>
    <name type="synonym">Basket willow</name>
    <dbReference type="NCBI Taxonomy" id="40686"/>
    <lineage>
        <taxon>Eukaryota</taxon>
        <taxon>Viridiplantae</taxon>
        <taxon>Streptophyta</taxon>
        <taxon>Embryophyta</taxon>
        <taxon>Tracheophyta</taxon>
        <taxon>Spermatophyta</taxon>
        <taxon>Magnoliopsida</taxon>
        <taxon>eudicotyledons</taxon>
        <taxon>Gunneridae</taxon>
        <taxon>Pentapetalae</taxon>
        <taxon>rosids</taxon>
        <taxon>fabids</taxon>
        <taxon>Malpighiales</taxon>
        <taxon>Salicaceae</taxon>
        <taxon>Saliceae</taxon>
        <taxon>Salix</taxon>
    </lineage>
</organism>
<protein>
    <submittedName>
        <fullName evidence="1">Uncharacterized protein</fullName>
    </submittedName>
</protein>
<name>A0A6N2L6W2_SALVM</name>
<sequence length="186" mass="21096">MCCASLGLKSDRKILKDHYTGNGDCPLYRMELKAAGLCRRSGRWHGIIYLFIWPGSPPSVLWVLSLPLFRPHTETKASAGISTNHNINTSPKGTSCYCHVNFQIYYLSLSALCYLQLLTFRMYFEDPLLLDLLANAVPTTEIWRAFKDCYIMICYSNVCWNMSLSTTQPLGESFDSGVYLCCIVTF</sequence>
<dbReference type="AlphaFoldDB" id="A0A6N2L6W2"/>
<proteinExistence type="predicted"/>
<reference evidence="1" key="1">
    <citation type="submission" date="2019-03" db="EMBL/GenBank/DDBJ databases">
        <authorList>
            <person name="Mank J."/>
            <person name="Almeida P."/>
        </authorList>
    </citation>
    <scope>NUCLEOTIDE SEQUENCE</scope>
    <source>
        <strain evidence="1">78183</strain>
    </source>
</reference>
<gene>
    <name evidence="1" type="ORF">SVIM_LOCUS185210</name>
</gene>
<evidence type="ECO:0000313" key="1">
    <source>
        <dbReference type="EMBL" id="VFU36561.1"/>
    </source>
</evidence>